<gene>
    <name evidence="2" type="ORF">H310_03987</name>
</gene>
<dbReference type="VEuPathDB" id="FungiDB:H310_03987"/>
<feature type="compositionally biased region" description="Polar residues" evidence="1">
    <location>
        <begin position="71"/>
        <end position="82"/>
    </location>
</feature>
<dbReference type="OrthoDB" id="8062037at2759"/>
<dbReference type="AlphaFoldDB" id="A0A024UFA4"/>
<feature type="compositionally biased region" description="Low complexity" evidence="1">
    <location>
        <begin position="89"/>
        <end position="115"/>
    </location>
</feature>
<proteinExistence type="predicted"/>
<dbReference type="GeneID" id="20081037"/>
<evidence type="ECO:0000256" key="1">
    <source>
        <dbReference type="SAM" id="MobiDB-lite"/>
    </source>
</evidence>
<accession>A0A024UFA4</accession>
<reference evidence="2" key="1">
    <citation type="submission" date="2013-12" db="EMBL/GenBank/DDBJ databases">
        <title>The Genome Sequence of Aphanomyces invadans NJM9701.</title>
        <authorList>
            <consortium name="The Broad Institute Genomics Platform"/>
            <person name="Russ C."/>
            <person name="Tyler B."/>
            <person name="van West P."/>
            <person name="Dieguez-Uribeondo J."/>
            <person name="Young S.K."/>
            <person name="Zeng Q."/>
            <person name="Gargeya S."/>
            <person name="Fitzgerald M."/>
            <person name="Abouelleil A."/>
            <person name="Alvarado L."/>
            <person name="Chapman S.B."/>
            <person name="Gainer-Dewar J."/>
            <person name="Goldberg J."/>
            <person name="Griggs A."/>
            <person name="Gujja S."/>
            <person name="Hansen M."/>
            <person name="Howarth C."/>
            <person name="Imamovic A."/>
            <person name="Ireland A."/>
            <person name="Larimer J."/>
            <person name="McCowan C."/>
            <person name="Murphy C."/>
            <person name="Pearson M."/>
            <person name="Poon T.W."/>
            <person name="Priest M."/>
            <person name="Roberts A."/>
            <person name="Saif S."/>
            <person name="Shea T."/>
            <person name="Sykes S."/>
            <person name="Wortman J."/>
            <person name="Nusbaum C."/>
            <person name="Birren B."/>
        </authorList>
    </citation>
    <scope>NUCLEOTIDE SEQUENCE [LARGE SCALE GENOMIC DNA]</scope>
    <source>
        <strain evidence="2">NJM9701</strain>
    </source>
</reference>
<evidence type="ECO:0000313" key="2">
    <source>
        <dbReference type="EMBL" id="ETW04875.1"/>
    </source>
</evidence>
<dbReference type="EMBL" id="KI913957">
    <property type="protein sequence ID" value="ETW04875.1"/>
    <property type="molecule type" value="Genomic_DNA"/>
</dbReference>
<feature type="region of interest" description="Disordered" evidence="1">
    <location>
        <begin position="42"/>
        <end position="153"/>
    </location>
</feature>
<dbReference type="RefSeq" id="XP_008866309.1">
    <property type="nucleotide sequence ID" value="XM_008868087.1"/>
</dbReference>
<organism evidence="2">
    <name type="scientific">Aphanomyces invadans</name>
    <dbReference type="NCBI Taxonomy" id="157072"/>
    <lineage>
        <taxon>Eukaryota</taxon>
        <taxon>Sar</taxon>
        <taxon>Stramenopiles</taxon>
        <taxon>Oomycota</taxon>
        <taxon>Saprolegniomycetes</taxon>
        <taxon>Saprolegniales</taxon>
        <taxon>Verrucalvaceae</taxon>
        <taxon>Aphanomyces</taxon>
    </lineage>
</organism>
<protein>
    <submittedName>
        <fullName evidence="2">Uncharacterized protein</fullName>
    </submittedName>
</protein>
<name>A0A024UFA4_9STRA</name>
<sequence length="309" mass="34874">MDDEGDLILELTKQLAEARGQVEYEKKEKEYWMNKYLKLRQRHTVTIGRERRNSRDEDELVPRRPSPAPQPATSVDFSNQSHAIDLTAPRQRQQPQSISSEPQFSFSTPTSSSTVWPPPPPRRSNRFSAPQYSEDSPVERLTASVRRTSSQLVDRLDSRDNHQRMFHPTSVAMETVVAQSSNARTPSTLAGTRTLRRCIATDGTTRWVVGQSESSPSRGRSDPNEEASLALAMALQAEEVEEARIHQARVTEEAQRLHAAQLGHLSRQREHTRHVSCSVGTSASRPCLAWRTSSIRPSWRVFEPGCNVP</sequence>